<dbReference type="Gene3D" id="3.40.50.300">
    <property type="entry name" value="P-loop containing nucleotide triphosphate hydrolases"/>
    <property type="match status" value="2"/>
</dbReference>
<keyword evidence="3" id="KW-1185">Reference proteome</keyword>
<feature type="domain" description="Rad50/SbcC-type AAA" evidence="1">
    <location>
        <begin position="20"/>
        <end position="66"/>
    </location>
</feature>
<organism evidence="2 3">
    <name type="scientific">Bradyrhizobium diazoefficiens (strain JCM 10833 / BCRC 13528 / IAM 13628 / NBRC 14792 / USDA 110)</name>
    <dbReference type="NCBI Taxonomy" id="224911"/>
    <lineage>
        <taxon>Bacteria</taxon>
        <taxon>Pseudomonadati</taxon>
        <taxon>Pseudomonadota</taxon>
        <taxon>Alphaproteobacteria</taxon>
        <taxon>Hyphomicrobiales</taxon>
        <taxon>Nitrobacteraceae</taxon>
        <taxon>Bradyrhizobium</taxon>
    </lineage>
</organism>
<sequence>MPILQNRRWPMADPYFLQSLGLSGFRAYLQPKTFDFSKKRCLAIFAPNGSGKSSVIDALEFMFSKDGTLERLGQRTINNQAGPVAMAHNLSEEAKIAPAVTIGVVSGKDATNGSRPATGTKRPIPAVATTLNACFAVPPIIRGHALRTFVEIHTPEQRYTDVANWLQLGPLVEVQKNIRALRTQVKAASEDGTALQRADTQLARKTAQVVKAWDSVAILAYANTSVLAPLDAVLVLMALTAGDPAYIELEVRAKAEENKIGLAGLRQISNAAAALWSEVTDAESGKTVVGGAIPTFDAALGALSAAVAEEAEERGKAASTMFQALWKAAEPLFAEGVPAPAVCPVCETPVTDSAAGSAGAIREHIAKHLEELADYAAAKKVLDAAKTAATKAHTQLVAALPGLIGLLGDDEAKLKADLIAYQTGIAGWPQAAVPASADIVASIAKLLAMLDQAIVDIESKQGDHTYIKAKTKIDRLLELQSERDLALRTRTQLGKLSDALTAQATIISAEIRKKVQTLLDKLQTPMNDIYKRIQGAGAAPIRLELPAEDDTNQQRLNLLIDFAKNRTGVQPGGYLSDSQIHSVALALRMAAIKQFNAGAPIIALDDIVTSYDADHRRTIAGLIATMFGDCQILITTHDERFFNYLKDQLEAKAWHFTRIIGLDPAYGPRFADHKVSDEMIEARWAAGQSAANEMRQAEEEWLLGICRDFGVSVRIRPLERAYSYERSELASALAGLLKDAKLVPALVPGVNNRFLDSLVKGEIENFGSHFQDGPYGDSSIGDEKARWEEFKTFRSQFACKKCSRTKFQRPFTLKKPVCAHNGCEAQFEFAAAAGAA</sequence>
<dbReference type="PATRIC" id="fig|224911.44.peg.1420"/>
<dbReference type="PANTHER" id="PTHR32182:SF0">
    <property type="entry name" value="DNA REPLICATION AND REPAIR PROTEIN RECF"/>
    <property type="match status" value="1"/>
</dbReference>
<dbReference type="HOGENOM" id="CLU_353612_0_0_5"/>
<dbReference type="SUPFAM" id="SSF52540">
    <property type="entry name" value="P-loop containing nucleoside triphosphate hydrolases"/>
    <property type="match status" value="1"/>
</dbReference>
<protein>
    <submittedName>
        <fullName evidence="2">Bll1930 protein</fullName>
    </submittedName>
</protein>
<evidence type="ECO:0000259" key="1">
    <source>
        <dbReference type="Pfam" id="PF13476"/>
    </source>
</evidence>
<name>Q89TK3_BRADU</name>
<dbReference type="InParanoid" id="Q89TK3"/>
<dbReference type="STRING" id="224911.AAV28_06550"/>
<dbReference type="eggNOG" id="COG1196">
    <property type="taxonomic scope" value="Bacteria"/>
</dbReference>
<dbReference type="Proteomes" id="UP000002526">
    <property type="component" value="Chromosome"/>
</dbReference>
<evidence type="ECO:0000313" key="3">
    <source>
        <dbReference type="Proteomes" id="UP000002526"/>
    </source>
</evidence>
<dbReference type="EnsemblBacteria" id="BAC47195">
    <property type="protein sequence ID" value="BAC47195"/>
    <property type="gene ID" value="BAC47195"/>
</dbReference>
<evidence type="ECO:0000313" key="2">
    <source>
        <dbReference type="EMBL" id="BAC47195.1"/>
    </source>
</evidence>
<dbReference type="EMBL" id="BA000040">
    <property type="protein sequence ID" value="BAC47195.1"/>
    <property type="molecule type" value="Genomic_DNA"/>
</dbReference>
<reference evidence="3" key="1">
    <citation type="journal article" date="2002" name="DNA Res.">
        <title>Complete genomic sequence of nitrogen-fixing symbiotic bacterium Bradyrhizobium japonicum USDA110.</title>
        <authorList>
            <person name="Kaneko T."/>
            <person name="Nakamura Y."/>
            <person name="Sato S."/>
            <person name="Minamisawa K."/>
            <person name="Uchiumi T."/>
            <person name="Sasamoto S."/>
            <person name="Watanabe A."/>
            <person name="Idesawa K."/>
            <person name="Iriguchi M."/>
            <person name="Kawashima K."/>
            <person name="Kohara M."/>
            <person name="Matsumoto M."/>
            <person name="Shimpo S."/>
            <person name="Tsuruoka H."/>
            <person name="Wada T."/>
            <person name="Yamada M."/>
            <person name="Tabata S."/>
        </authorList>
    </citation>
    <scope>NUCLEOTIDE SEQUENCE [LARGE SCALE GENOMIC DNA]</scope>
    <source>
        <strain evidence="3">JCM 10833 / BCRC 13528 / IAM 13628 / NBRC 14792 / USDA 110</strain>
    </source>
</reference>
<dbReference type="GO" id="GO:0006302">
    <property type="term" value="P:double-strand break repair"/>
    <property type="evidence" value="ECO:0000318"/>
    <property type="project" value="GO_Central"/>
</dbReference>
<dbReference type="Pfam" id="PF13476">
    <property type="entry name" value="AAA_23"/>
    <property type="match status" value="1"/>
</dbReference>
<dbReference type="InterPro" id="IPR038729">
    <property type="entry name" value="Rad50/SbcC_AAA"/>
</dbReference>
<dbReference type="OrthoDB" id="7877292at2"/>
<gene>
    <name evidence="2" type="ordered locus">bll1930</name>
</gene>
<dbReference type="KEGG" id="bja:bll1930"/>
<dbReference type="GO" id="GO:0016887">
    <property type="term" value="F:ATP hydrolysis activity"/>
    <property type="evidence" value="ECO:0007669"/>
    <property type="project" value="InterPro"/>
</dbReference>
<accession>Q89TK3</accession>
<dbReference type="AlphaFoldDB" id="Q89TK3"/>
<proteinExistence type="predicted"/>
<dbReference type="PANTHER" id="PTHR32182">
    <property type="entry name" value="DNA REPLICATION AND REPAIR PROTEIN RECF"/>
    <property type="match status" value="1"/>
</dbReference>
<dbReference type="GO" id="GO:0000731">
    <property type="term" value="P:DNA synthesis involved in DNA repair"/>
    <property type="evidence" value="ECO:0000318"/>
    <property type="project" value="GO_Central"/>
</dbReference>
<dbReference type="InterPro" id="IPR027417">
    <property type="entry name" value="P-loop_NTPase"/>
</dbReference>